<sequence length="49" mass="4984">MRIVKIVSGGQTGTDQAALNAAIDCGVPQTFAGITARAPANSNYGTMFP</sequence>
<reference evidence="1 2" key="1">
    <citation type="submission" date="2020-01" db="EMBL/GenBank/DDBJ databases">
        <title>Ponticoccus aerotolerans gen. nov., sp. nov., an anaerobic bacterium and proposal of Ponticoccusceae fam. nov., Ponticoccusles ord. nov. and Ponticoccuse classis nov. in the phylum Kiritimatiellaeota.</title>
        <authorList>
            <person name="Zhou L.Y."/>
            <person name="Du Z.J."/>
        </authorList>
    </citation>
    <scope>NUCLEOTIDE SEQUENCE [LARGE SCALE GENOMIC DNA]</scope>
    <source>
        <strain evidence="1 2">S-5007</strain>
    </source>
</reference>
<dbReference type="Proteomes" id="UP000464954">
    <property type="component" value="Chromosome"/>
</dbReference>
<evidence type="ECO:0000313" key="2">
    <source>
        <dbReference type="Proteomes" id="UP000464954"/>
    </source>
</evidence>
<dbReference type="Gene3D" id="3.40.50.450">
    <property type="match status" value="1"/>
</dbReference>
<name>A0A6P1M2D5_9BACT</name>
<dbReference type="AlphaFoldDB" id="A0A6P1M2D5"/>
<dbReference type="KEGG" id="taer:GT409_04565"/>
<dbReference type="Pfam" id="PF12694">
    <property type="entry name" value="cpYpsA"/>
    <property type="match status" value="1"/>
</dbReference>
<organism evidence="1 2">
    <name type="scientific">Tichowtungia aerotolerans</name>
    <dbReference type="NCBI Taxonomy" id="2697043"/>
    <lineage>
        <taxon>Bacteria</taxon>
        <taxon>Pseudomonadati</taxon>
        <taxon>Kiritimatiellota</taxon>
        <taxon>Tichowtungiia</taxon>
        <taxon>Tichowtungiales</taxon>
        <taxon>Tichowtungiaceae</taxon>
        <taxon>Tichowtungia</taxon>
    </lineage>
</organism>
<proteinExistence type="predicted"/>
<gene>
    <name evidence="1" type="ORF">GT409_04565</name>
</gene>
<accession>A0A6P1M2D5</accession>
<keyword evidence="2" id="KW-1185">Reference proteome</keyword>
<protein>
    <recommendedName>
        <fullName evidence="3">Molybdenum carrier</fullName>
    </recommendedName>
</protein>
<evidence type="ECO:0008006" key="3">
    <source>
        <dbReference type="Google" id="ProtNLM"/>
    </source>
</evidence>
<dbReference type="EMBL" id="CP047593">
    <property type="protein sequence ID" value="QHI68750.1"/>
    <property type="molecule type" value="Genomic_DNA"/>
</dbReference>
<evidence type="ECO:0000313" key="1">
    <source>
        <dbReference type="EMBL" id="QHI68750.1"/>
    </source>
</evidence>
<dbReference type="InterPro" id="IPR024755">
    <property type="entry name" value="cpYpsA"/>
</dbReference>